<keyword evidence="4" id="KW-1185">Reference proteome</keyword>
<reference evidence="3" key="1">
    <citation type="submission" date="2018-11" db="EMBL/GenBank/DDBJ databases">
        <authorList>
            <consortium name="Pathogen Informatics"/>
        </authorList>
    </citation>
    <scope>NUCLEOTIDE SEQUENCE</scope>
</reference>
<dbReference type="SUPFAM" id="SSF49723">
    <property type="entry name" value="Lipase/lipooxygenase domain (PLAT/LH2 domain)"/>
    <property type="match status" value="1"/>
</dbReference>
<dbReference type="PROSITE" id="PS50095">
    <property type="entry name" value="PLAT"/>
    <property type="match status" value="1"/>
</dbReference>
<comment type="caution">
    <text evidence="3">The sequence shown here is derived from an EMBL/GenBank/DDBJ whole genome shotgun (WGS) entry which is preliminary data.</text>
</comment>
<organism evidence="3 4">
    <name type="scientific">Protopolystoma xenopodis</name>
    <dbReference type="NCBI Taxonomy" id="117903"/>
    <lineage>
        <taxon>Eukaryota</taxon>
        <taxon>Metazoa</taxon>
        <taxon>Spiralia</taxon>
        <taxon>Lophotrochozoa</taxon>
        <taxon>Platyhelminthes</taxon>
        <taxon>Monogenea</taxon>
        <taxon>Polyopisthocotylea</taxon>
        <taxon>Polystomatidea</taxon>
        <taxon>Polystomatidae</taxon>
        <taxon>Protopolystoma</taxon>
    </lineage>
</organism>
<evidence type="ECO:0000313" key="4">
    <source>
        <dbReference type="Proteomes" id="UP000784294"/>
    </source>
</evidence>
<feature type="domain" description="PLAT" evidence="2">
    <location>
        <begin position="8"/>
        <end position="146"/>
    </location>
</feature>
<dbReference type="Pfam" id="PF01477">
    <property type="entry name" value="PLAT"/>
    <property type="match status" value="1"/>
</dbReference>
<dbReference type="InterPro" id="IPR001024">
    <property type="entry name" value="PLAT/LH2_dom"/>
</dbReference>
<proteinExistence type="predicted"/>
<accession>A0A448X002</accession>
<dbReference type="EMBL" id="CAAALY010067602">
    <property type="protein sequence ID" value="VEL24408.1"/>
    <property type="molecule type" value="Genomic_DNA"/>
</dbReference>
<evidence type="ECO:0000256" key="1">
    <source>
        <dbReference type="PROSITE-ProRule" id="PRU00152"/>
    </source>
</evidence>
<comment type="caution">
    <text evidence="1">Lacks conserved residue(s) required for the propagation of feature annotation.</text>
</comment>
<evidence type="ECO:0000313" key="3">
    <source>
        <dbReference type="EMBL" id="VEL24408.1"/>
    </source>
</evidence>
<dbReference type="Gene3D" id="2.60.60.20">
    <property type="entry name" value="PLAT/LH2 domain"/>
    <property type="match status" value="1"/>
</dbReference>
<dbReference type="AlphaFoldDB" id="A0A448X002"/>
<dbReference type="InterPro" id="IPR036392">
    <property type="entry name" value="PLAT/LH2_dom_sf"/>
</dbReference>
<dbReference type="Proteomes" id="UP000784294">
    <property type="component" value="Unassembled WGS sequence"/>
</dbReference>
<sequence length="253" mass="29550">MGNNGTKIAFEVCVVTADYNGDSYGPGVNMVMFDDQTRQSPTITLDNLFQNEVDFTLAKFTIDLQPWSKLKVLSYIFNNIKAFGKLHHIEFWRTSDNGLPSKWFLDKVIIRDRRYGLTGEWDYAFFPVHQWIAIDSQYVVHDCESWLPRRDPFPSLRDSEIARRMELFSFFQRAKGLPVEWNIEEIVLELIEQSGLALEYTNEAQWDSLETLGNIYKKYNITEPVVSLALCTFLLSLLGLKSYRHVWTYSFCH</sequence>
<evidence type="ECO:0000259" key="2">
    <source>
        <dbReference type="PROSITE" id="PS50095"/>
    </source>
</evidence>
<dbReference type="OrthoDB" id="407298at2759"/>
<name>A0A448X002_9PLAT</name>
<protein>
    <recommendedName>
        <fullName evidence="2">PLAT domain-containing protein</fullName>
    </recommendedName>
</protein>
<gene>
    <name evidence="3" type="ORF">PXEA_LOCUS17848</name>
</gene>